<dbReference type="InterPro" id="IPR009883">
    <property type="entry name" value="YgfX"/>
</dbReference>
<accession>A0A6M2BPA5</accession>
<keyword evidence="3" id="KW-1185">Reference proteome</keyword>
<feature type="transmembrane region" description="Helical" evidence="1">
    <location>
        <begin position="30"/>
        <end position="46"/>
    </location>
</feature>
<comment type="caution">
    <text evidence="2">The sequence shown here is derived from an EMBL/GenBank/DDBJ whole genome shotgun (WGS) entry which is preliminary data.</text>
</comment>
<organism evidence="2 3">
    <name type="scientific">Solimonas terrae</name>
    <dbReference type="NCBI Taxonomy" id="1396819"/>
    <lineage>
        <taxon>Bacteria</taxon>
        <taxon>Pseudomonadati</taxon>
        <taxon>Pseudomonadota</taxon>
        <taxon>Gammaproteobacteria</taxon>
        <taxon>Nevskiales</taxon>
        <taxon>Nevskiaceae</taxon>
        <taxon>Solimonas</taxon>
    </lineage>
</organism>
<evidence type="ECO:0000256" key="1">
    <source>
        <dbReference type="SAM" id="Phobius"/>
    </source>
</evidence>
<dbReference type="RefSeq" id="WP_166253810.1">
    <property type="nucleotide sequence ID" value="NZ_JAAMOW010000003.1"/>
</dbReference>
<feature type="transmembrane region" description="Helical" evidence="1">
    <location>
        <begin position="7"/>
        <end position="24"/>
    </location>
</feature>
<protein>
    <submittedName>
        <fullName evidence="2">Uncharacterized protein</fullName>
    </submittedName>
</protein>
<dbReference type="Proteomes" id="UP000472676">
    <property type="component" value="Unassembled WGS sequence"/>
</dbReference>
<reference evidence="2 3" key="1">
    <citation type="journal article" date="2014" name="Int. J. Syst. Evol. Microbiol.">
        <title>Solimonas terrae sp. nov., isolated from soil.</title>
        <authorList>
            <person name="Kim S.J."/>
            <person name="Moon J.Y."/>
            <person name="Weon H.Y."/>
            <person name="Ahn J.H."/>
            <person name="Chen W.M."/>
            <person name="Kwon S.W."/>
        </authorList>
    </citation>
    <scope>NUCLEOTIDE SEQUENCE [LARGE SCALE GENOMIC DNA]</scope>
    <source>
        <strain evidence="2 3">KIS83-12</strain>
    </source>
</reference>
<keyword evidence="1" id="KW-0472">Membrane</keyword>
<evidence type="ECO:0000313" key="2">
    <source>
        <dbReference type="EMBL" id="NGY04436.1"/>
    </source>
</evidence>
<proteinExistence type="predicted"/>
<dbReference type="AlphaFoldDB" id="A0A6M2BPA5"/>
<gene>
    <name evidence="2" type="ORF">G7Y85_06655</name>
</gene>
<keyword evidence="1" id="KW-0812">Transmembrane</keyword>
<keyword evidence="1" id="KW-1133">Transmembrane helix</keyword>
<dbReference type="EMBL" id="JAAMOW010000003">
    <property type="protein sequence ID" value="NGY04436.1"/>
    <property type="molecule type" value="Genomic_DNA"/>
</dbReference>
<evidence type="ECO:0000313" key="3">
    <source>
        <dbReference type="Proteomes" id="UP000472676"/>
    </source>
</evidence>
<dbReference type="Pfam" id="PF07254">
    <property type="entry name" value="Cpta_toxin"/>
    <property type="match status" value="1"/>
</dbReference>
<name>A0A6M2BPA5_9GAMM</name>
<sequence>MRPSLRALRVVFVLHVICLVLLPLSMEPGWPMIVLVALFGVSWFALRHSAVLGFNAKALTRVIWHADGQWSVFRGAREYKAELLDNSLAHPALTVLNFRLIEGGRAARVIAGDEATPELLRRLRARLSL</sequence>